<dbReference type="Proteomes" id="UP000017133">
    <property type="component" value="Unassembled WGS sequence"/>
</dbReference>
<accession>U7R486</accession>
<dbReference type="EMBL" id="AXDT01000024">
    <property type="protein sequence ID" value="ERT14590.1"/>
    <property type="molecule type" value="Genomic_DNA"/>
</dbReference>
<proteinExistence type="predicted"/>
<keyword evidence="2" id="KW-1185">Reference proteome</keyword>
<protein>
    <submittedName>
        <fullName evidence="1">Uncharacterized protein</fullName>
    </submittedName>
</protein>
<sequence>MEFTYSSVIIYLILWTYWMSDRHKKIAWDVVYKAISERGYTRRFVPNRTKIAANSAHPPYGYIHQEKKSLKTSISLFLHYHLFRTLSYALRMMKKYTQLMTGYLNTIE</sequence>
<name>U7R486_PHOTE</name>
<comment type="caution">
    <text evidence="1">The sequence shown here is derived from an EMBL/GenBank/DDBJ whole genome shotgun (WGS) entry which is preliminary data.</text>
</comment>
<organism evidence="1 2">
    <name type="scientific">Photorhabdus temperata J3</name>
    <dbReference type="NCBI Taxonomy" id="1389415"/>
    <lineage>
        <taxon>Bacteria</taxon>
        <taxon>Pseudomonadati</taxon>
        <taxon>Pseudomonadota</taxon>
        <taxon>Gammaproteobacteria</taxon>
        <taxon>Enterobacterales</taxon>
        <taxon>Morganellaceae</taxon>
        <taxon>Photorhabdus</taxon>
    </lineage>
</organism>
<gene>
    <name evidence="1" type="ORF">O185_02785</name>
</gene>
<reference evidence="1 2" key="1">
    <citation type="submission" date="2013-10" db="EMBL/GenBank/DDBJ databases">
        <title>Whole Genome Shotgun Sequence of Photorhabdus temperata J3.</title>
        <authorList>
            <person name="Park G.-S."/>
            <person name="Hong S.-J."/>
            <person name="Shin J.-H."/>
        </authorList>
    </citation>
    <scope>NUCLEOTIDE SEQUENCE [LARGE SCALE GENOMIC DNA]</scope>
    <source>
        <strain evidence="1 2">J3</strain>
    </source>
</reference>
<evidence type="ECO:0000313" key="2">
    <source>
        <dbReference type="Proteomes" id="UP000017133"/>
    </source>
</evidence>
<dbReference type="AlphaFoldDB" id="U7R486"/>
<evidence type="ECO:0000313" key="1">
    <source>
        <dbReference type="EMBL" id="ERT14590.1"/>
    </source>
</evidence>